<dbReference type="AlphaFoldDB" id="A0A7X0RRJ2"/>
<gene>
    <name evidence="4" type="ORF">H7C19_10945</name>
</gene>
<dbReference type="Pfam" id="PF04542">
    <property type="entry name" value="Sigma70_r2"/>
    <property type="match status" value="1"/>
</dbReference>
<dbReference type="GO" id="GO:0016987">
    <property type="term" value="F:sigma factor activity"/>
    <property type="evidence" value="ECO:0007669"/>
    <property type="project" value="InterPro"/>
</dbReference>
<reference evidence="4 5" key="1">
    <citation type="submission" date="2020-08" db="EMBL/GenBank/DDBJ databases">
        <title>Cohnella phylogeny.</title>
        <authorList>
            <person name="Dunlap C."/>
        </authorList>
    </citation>
    <scope>NUCLEOTIDE SEQUENCE [LARGE SCALE GENOMIC DNA]</scope>
    <source>
        <strain evidence="4 5">DSM 28246</strain>
    </source>
</reference>
<dbReference type="RefSeq" id="WP_185142691.1">
    <property type="nucleotide sequence ID" value="NZ_JACJVP010000018.1"/>
</dbReference>
<dbReference type="InterPro" id="IPR013249">
    <property type="entry name" value="RNA_pol_sigma70_r4_t2"/>
</dbReference>
<organism evidence="4 5">
    <name type="scientific">Cohnella nanjingensis</name>
    <dbReference type="NCBI Taxonomy" id="1387779"/>
    <lineage>
        <taxon>Bacteria</taxon>
        <taxon>Bacillati</taxon>
        <taxon>Bacillota</taxon>
        <taxon>Bacilli</taxon>
        <taxon>Bacillales</taxon>
        <taxon>Paenibacillaceae</taxon>
        <taxon>Cohnella</taxon>
    </lineage>
</organism>
<dbReference type="Proteomes" id="UP000547209">
    <property type="component" value="Unassembled WGS sequence"/>
</dbReference>
<dbReference type="NCBIfam" id="TIGR02957">
    <property type="entry name" value="SigX4"/>
    <property type="match status" value="1"/>
</dbReference>
<dbReference type="InterPro" id="IPR014303">
    <property type="entry name" value="RNA_pol_sigma-70_ECF"/>
</dbReference>
<dbReference type="InterPro" id="IPR013324">
    <property type="entry name" value="RNA_pol_sigma_r3/r4-like"/>
</dbReference>
<protein>
    <submittedName>
        <fullName evidence="4">RNA polymerase sigma-70 factor</fullName>
    </submittedName>
</protein>
<dbReference type="GO" id="GO:0003677">
    <property type="term" value="F:DNA binding"/>
    <property type="evidence" value="ECO:0007669"/>
    <property type="project" value="InterPro"/>
</dbReference>
<dbReference type="EMBL" id="JACJVP010000018">
    <property type="protein sequence ID" value="MBB6671206.1"/>
    <property type="molecule type" value="Genomic_DNA"/>
</dbReference>
<evidence type="ECO:0000259" key="2">
    <source>
        <dbReference type="Pfam" id="PF04542"/>
    </source>
</evidence>
<accession>A0A7X0RRJ2</accession>
<comment type="caution">
    <text evidence="4">The sequence shown here is derived from an EMBL/GenBank/DDBJ whole genome shotgun (WGS) entry which is preliminary data.</text>
</comment>
<dbReference type="NCBIfam" id="TIGR02937">
    <property type="entry name" value="sigma70-ECF"/>
    <property type="match status" value="1"/>
</dbReference>
<dbReference type="InterPro" id="IPR036388">
    <property type="entry name" value="WH-like_DNA-bd_sf"/>
</dbReference>
<dbReference type="SUPFAM" id="SSF88946">
    <property type="entry name" value="Sigma2 domain of RNA polymerase sigma factors"/>
    <property type="match status" value="1"/>
</dbReference>
<keyword evidence="5" id="KW-1185">Reference proteome</keyword>
<dbReference type="InterPro" id="IPR032710">
    <property type="entry name" value="NTF2-like_dom_sf"/>
</dbReference>
<dbReference type="InterPro" id="IPR007627">
    <property type="entry name" value="RNA_pol_sigma70_r2"/>
</dbReference>
<dbReference type="PANTHER" id="PTHR30173">
    <property type="entry name" value="SIGMA 19 FACTOR"/>
    <property type="match status" value="1"/>
</dbReference>
<dbReference type="GO" id="GO:0006352">
    <property type="term" value="P:DNA-templated transcription initiation"/>
    <property type="evidence" value="ECO:0007669"/>
    <property type="project" value="InterPro"/>
</dbReference>
<evidence type="ECO:0000313" key="4">
    <source>
        <dbReference type="EMBL" id="MBB6671206.1"/>
    </source>
</evidence>
<dbReference type="Pfam" id="PF08281">
    <property type="entry name" value="Sigma70_r4_2"/>
    <property type="match status" value="1"/>
</dbReference>
<dbReference type="Gene3D" id="1.10.1740.10">
    <property type="match status" value="1"/>
</dbReference>
<evidence type="ECO:0000313" key="5">
    <source>
        <dbReference type="Proteomes" id="UP000547209"/>
    </source>
</evidence>
<feature type="domain" description="RNA polymerase sigma factor 70 region 4 type 2" evidence="3">
    <location>
        <begin position="111"/>
        <end position="160"/>
    </location>
</feature>
<dbReference type="SUPFAM" id="SSF54427">
    <property type="entry name" value="NTF2-like"/>
    <property type="match status" value="1"/>
</dbReference>
<proteinExistence type="predicted"/>
<dbReference type="Gene3D" id="1.10.10.10">
    <property type="entry name" value="Winged helix-like DNA-binding domain superfamily/Winged helix DNA-binding domain"/>
    <property type="match status" value="1"/>
</dbReference>
<sequence length="298" mass="32569">MRLDNGLLTNQVYDAYKPLLFSLAYRMLGSVMDAEDISHEAFIALNASDPAAIRNVKAYLCRIVTNRCLDTLKSARHRREVYVGPWLPEPLLTEKDGPYQALARHESLSTAYLLLLQQLSAVERAVFLLREALGYEYDEIAEIVGKSAANCRQIFHRARRGLAEHRPSSEESGASASTMNDQLARLIGQFVQALSTGDTGLLLSTLSADAAAYSDGGGKVHAALRPILGRDRVAIFIAGVYAKQSAGSTYRQAVVGGEPGIVTYADGKPVTVLTFRAEQGRIADIYIVINPEKLTRVQ</sequence>
<comment type="subunit">
    <text evidence="1">Interacts transiently with the RNA polymerase catalytic core formed by RpoA, RpoB, RpoC and RpoZ (2 alpha, 1 beta, 1 beta' and 1 omega subunit) to form the RNA polymerase holoenzyme that can initiate transcription.</text>
</comment>
<dbReference type="SUPFAM" id="SSF88659">
    <property type="entry name" value="Sigma3 and sigma4 domains of RNA polymerase sigma factors"/>
    <property type="match status" value="1"/>
</dbReference>
<evidence type="ECO:0000256" key="1">
    <source>
        <dbReference type="ARBA" id="ARBA00011344"/>
    </source>
</evidence>
<dbReference type="InterPro" id="IPR014284">
    <property type="entry name" value="RNA_pol_sigma-70_dom"/>
</dbReference>
<dbReference type="PANTHER" id="PTHR30173:SF36">
    <property type="entry name" value="ECF RNA POLYMERASE SIGMA FACTOR SIGJ"/>
    <property type="match status" value="1"/>
</dbReference>
<evidence type="ECO:0000259" key="3">
    <source>
        <dbReference type="Pfam" id="PF08281"/>
    </source>
</evidence>
<feature type="domain" description="RNA polymerase sigma-70 region 2" evidence="2">
    <location>
        <begin position="13"/>
        <end position="76"/>
    </location>
</feature>
<dbReference type="InterPro" id="IPR052704">
    <property type="entry name" value="ECF_Sigma-70_Domain"/>
</dbReference>
<name>A0A7X0RRJ2_9BACL</name>
<dbReference type="InterPro" id="IPR013325">
    <property type="entry name" value="RNA_pol_sigma_r2"/>
</dbReference>
<dbReference type="NCBIfam" id="NF007214">
    <property type="entry name" value="PRK09636.1"/>
    <property type="match status" value="1"/>
</dbReference>